<organism evidence="1">
    <name type="scientific">Proboscia inermis</name>
    <dbReference type="NCBI Taxonomy" id="420281"/>
    <lineage>
        <taxon>Eukaryota</taxon>
        <taxon>Sar</taxon>
        <taxon>Stramenopiles</taxon>
        <taxon>Ochrophyta</taxon>
        <taxon>Bacillariophyta</taxon>
        <taxon>Coscinodiscophyceae</taxon>
        <taxon>Rhizosoleniophycidae</taxon>
        <taxon>Rhizosoleniales</taxon>
        <taxon>Rhizosoleniaceae</taxon>
        <taxon>Proboscia</taxon>
    </lineage>
</organism>
<dbReference type="AlphaFoldDB" id="A0A7S0GGD7"/>
<protein>
    <submittedName>
        <fullName evidence="1">Uncharacterized protein</fullName>
    </submittedName>
</protein>
<reference evidence="1" key="1">
    <citation type="submission" date="2021-01" db="EMBL/GenBank/DDBJ databases">
        <authorList>
            <person name="Corre E."/>
            <person name="Pelletier E."/>
            <person name="Niang G."/>
            <person name="Scheremetjew M."/>
            <person name="Finn R."/>
            <person name="Kale V."/>
            <person name="Holt S."/>
            <person name="Cochrane G."/>
            <person name="Meng A."/>
            <person name="Brown T."/>
            <person name="Cohen L."/>
        </authorList>
    </citation>
    <scope>NUCLEOTIDE SEQUENCE</scope>
    <source>
        <strain evidence="1">CCAP1064/1</strain>
    </source>
</reference>
<name>A0A7S0GGD7_9STRA</name>
<evidence type="ECO:0000313" key="1">
    <source>
        <dbReference type="EMBL" id="CAD8418727.1"/>
    </source>
</evidence>
<accession>A0A7S0GGD7</accession>
<proteinExistence type="predicted"/>
<sequence length="117" mass="13229">MGDREYRQMLQQFQRDISLAGRTVPDHATGRRALEDGIPNVCRCNPHRQAIDHIPHLHGGPIGASQHLFASQKPRVCVTWYLPLRQERERTGDSAGTRNALELGQVYCTHLFLTSLS</sequence>
<dbReference type="EMBL" id="HBEL01031802">
    <property type="protein sequence ID" value="CAD8418727.1"/>
    <property type="molecule type" value="Transcribed_RNA"/>
</dbReference>
<gene>
    <name evidence="1" type="ORF">PINE0816_LOCUS14862</name>
</gene>